<keyword evidence="1" id="KW-0800">Toxin</keyword>
<keyword evidence="2" id="KW-1015">Disulfide bond</keyword>
<dbReference type="Pfam" id="PF00188">
    <property type="entry name" value="CAP"/>
    <property type="match status" value="1"/>
</dbReference>
<feature type="domain" description="ShKT" evidence="6">
    <location>
        <begin position="570"/>
        <end position="614"/>
    </location>
</feature>
<evidence type="ECO:0000259" key="5">
    <source>
        <dbReference type="PROSITE" id="PS50940"/>
    </source>
</evidence>
<evidence type="ECO:0000313" key="7">
    <source>
        <dbReference type="EMBL" id="CAH3149805.1"/>
    </source>
</evidence>
<feature type="domain" description="Chitin-binding type-2" evidence="5">
    <location>
        <begin position="611"/>
        <end position="667"/>
    </location>
</feature>
<feature type="domain" description="ShKT" evidence="6">
    <location>
        <begin position="497"/>
        <end position="531"/>
    </location>
</feature>
<feature type="transmembrane region" description="Helical" evidence="4">
    <location>
        <begin position="12"/>
        <end position="31"/>
    </location>
</feature>
<dbReference type="InterPro" id="IPR036508">
    <property type="entry name" value="Chitin-bd_dom_sf"/>
</dbReference>
<dbReference type="InterPro" id="IPR002557">
    <property type="entry name" value="Chitin-bd_dom"/>
</dbReference>
<dbReference type="InterPro" id="IPR035940">
    <property type="entry name" value="CAP_sf"/>
</dbReference>
<sequence length="676" mass="75763">METIIQLKRRSIFILGCFLVYTVTVTSLGPLKPTAIDYAISRISQRQKEEFVDEHNKYRSSVDPPAANMEYMVWDDDLGNLAQMWANKCTWDHGFLEFGDVYPNAPFKGQVGQNLAREWGRLHIPSNRVKLWYTESKNFSFSRVSSSDVRNQCSKPPCKRYTQLVWASTKYVGCGFSFCDKTFGKPHPWVKGETEVVCNYAPGGNVIDHFPYEVGKPCSKCASGNGFCYKNLCRDCNDFDPECGKSLTREMCSAFKEAMAKRCPKMCNLCECPLQCQNGGKLNRLTCTCECLSGWIGLDCSVQCVDKAGQEVCHLRISNGHQCRAPYMKHECATTCRVCGNTPATNPVFGFNNATSKPPVFQQLSPTLADLPNRLPNHGELQTSAIPSSDLPFMQSVSHSEKISNKTSSFPPNSPSSSPFNVKSVEAEQAKETFKYMSSKIKSSGKEQVVKCKDDDPKCRMWSVLGICKKKTPTWLKKHCSCGMCNQSQVDNRMELCMDNNVKCPFWASNGECSRDRVWMLTNCRRSCNQCGVCKDAWPDCAEVALQDSCTVGNSTQFMLTHCRQSCGLCQAYDIYDHCPAWAAQGNCKNSNWTWMRDNCPLSCGIPLTEVQYCWDKKDGNYPIPGICTGYVLCSGRLTRHVVCPAGTLFNAVKMICELPQNIACLSDRPMRGKRS</sequence>
<keyword evidence="4" id="KW-1133">Transmembrane helix</keyword>
<keyword evidence="8" id="KW-1185">Reference proteome</keyword>
<feature type="compositionally biased region" description="Low complexity" evidence="3">
    <location>
        <begin position="405"/>
        <end position="421"/>
    </location>
</feature>
<accession>A0ABN8PSX4</accession>
<dbReference type="PRINTS" id="PR00837">
    <property type="entry name" value="V5TPXLIKE"/>
</dbReference>
<reference evidence="7 8" key="1">
    <citation type="submission" date="2022-05" db="EMBL/GenBank/DDBJ databases">
        <authorList>
            <consortium name="Genoscope - CEA"/>
            <person name="William W."/>
        </authorList>
    </citation>
    <scope>NUCLEOTIDE SEQUENCE [LARGE SCALE GENOMIC DNA]</scope>
</reference>
<organism evidence="7 8">
    <name type="scientific">Porites lobata</name>
    <dbReference type="NCBI Taxonomy" id="104759"/>
    <lineage>
        <taxon>Eukaryota</taxon>
        <taxon>Metazoa</taxon>
        <taxon>Cnidaria</taxon>
        <taxon>Anthozoa</taxon>
        <taxon>Hexacorallia</taxon>
        <taxon>Scleractinia</taxon>
        <taxon>Fungiina</taxon>
        <taxon>Poritidae</taxon>
        <taxon>Porites</taxon>
    </lineage>
</organism>
<feature type="disulfide bond" evidence="2">
    <location>
        <begin position="497"/>
        <end position="531"/>
    </location>
</feature>
<gene>
    <name evidence="7" type="ORF">PLOB_00047489</name>
</gene>
<evidence type="ECO:0000259" key="6">
    <source>
        <dbReference type="PROSITE" id="PS51670"/>
    </source>
</evidence>
<evidence type="ECO:0000313" key="8">
    <source>
        <dbReference type="Proteomes" id="UP001159405"/>
    </source>
</evidence>
<feature type="region of interest" description="Disordered" evidence="3">
    <location>
        <begin position="396"/>
        <end position="421"/>
    </location>
</feature>
<dbReference type="SUPFAM" id="SSF55797">
    <property type="entry name" value="PR-1-like"/>
    <property type="match status" value="1"/>
</dbReference>
<proteinExistence type="predicted"/>
<dbReference type="InterPro" id="IPR001283">
    <property type="entry name" value="CRISP-related"/>
</dbReference>
<dbReference type="Proteomes" id="UP001159405">
    <property type="component" value="Unassembled WGS sequence"/>
</dbReference>
<name>A0ABN8PSX4_9CNID</name>
<evidence type="ECO:0000256" key="2">
    <source>
        <dbReference type="PROSITE-ProRule" id="PRU01005"/>
    </source>
</evidence>
<dbReference type="InterPro" id="IPR002413">
    <property type="entry name" value="V5_allergen-like"/>
</dbReference>
<dbReference type="SUPFAM" id="SSF57625">
    <property type="entry name" value="Invertebrate chitin-binding proteins"/>
    <property type="match status" value="1"/>
</dbReference>
<dbReference type="InterPro" id="IPR003582">
    <property type="entry name" value="ShKT_dom"/>
</dbReference>
<dbReference type="SMART" id="SM00198">
    <property type="entry name" value="SCP"/>
    <property type="match status" value="1"/>
</dbReference>
<keyword evidence="4" id="KW-0472">Membrane</keyword>
<feature type="non-terminal residue" evidence="7">
    <location>
        <position position="676"/>
    </location>
</feature>
<dbReference type="Gene3D" id="3.40.33.10">
    <property type="entry name" value="CAP"/>
    <property type="match status" value="1"/>
</dbReference>
<dbReference type="PROSITE" id="PS50940">
    <property type="entry name" value="CHIT_BIND_II"/>
    <property type="match status" value="1"/>
</dbReference>
<dbReference type="PROSITE" id="PS51670">
    <property type="entry name" value="SHKT"/>
    <property type="match status" value="2"/>
</dbReference>
<dbReference type="SMART" id="SM00254">
    <property type="entry name" value="ShKT"/>
    <property type="match status" value="6"/>
</dbReference>
<keyword evidence="4" id="KW-0812">Transmembrane</keyword>
<protein>
    <submittedName>
        <fullName evidence="7">Uncharacterized protein</fullName>
    </submittedName>
</protein>
<evidence type="ECO:0000256" key="3">
    <source>
        <dbReference type="SAM" id="MobiDB-lite"/>
    </source>
</evidence>
<dbReference type="InterPro" id="IPR014044">
    <property type="entry name" value="CAP_dom"/>
</dbReference>
<dbReference type="SMART" id="SM00494">
    <property type="entry name" value="ChtBD2"/>
    <property type="match status" value="1"/>
</dbReference>
<evidence type="ECO:0000256" key="1">
    <source>
        <dbReference type="ARBA" id="ARBA00022656"/>
    </source>
</evidence>
<comment type="caution">
    <text evidence="7">The sequence shown here is derived from an EMBL/GenBank/DDBJ whole genome shotgun (WGS) entry which is preliminary data.</text>
</comment>
<comment type="caution">
    <text evidence="2">Lacks conserved residue(s) required for the propagation of feature annotation.</text>
</comment>
<evidence type="ECO:0000256" key="4">
    <source>
        <dbReference type="SAM" id="Phobius"/>
    </source>
</evidence>
<dbReference type="PRINTS" id="PR00838">
    <property type="entry name" value="V5ALLERGEN"/>
</dbReference>
<dbReference type="PANTHER" id="PTHR10334">
    <property type="entry name" value="CYSTEINE-RICH SECRETORY PROTEIN-RELATED"/>
    <property type="match status" value="1"/>
</dbReference>
<dbReference type="EMBL" id="CALNXK010000087">
    <property type="protein sequence ID" value="CAH3149805.1"/>
    <property type="molecule type" value="Genomic_DNA"/>
</dbReference>
<dbReference type="Pfam" id="PF01549">
    <property type="entry name" value="ShK"/>
    <property type="match status" value="5"/>
</dbReference>
<dbReference type="Gene3D" id="1.10.10.1940">
    <property type="match status" value="1"/>
</dbReference>